<dbReference type="InterPro" id="IPR027417">
    <property type="entry name" value="P-loop_NTPase"/>
</dbReference>
<evidence type="ECO:0000256" key="1">
    <source>
        <dbReference type="SAM" id="MobiDB-lite"/>
    </source>
</evidence>
<evidence type="ECO:0000313" key="2">
    <source>
        <dbReference type="EMBL" id="DAD73521.1"/>
    </source>
</evidence>
<accession>A0A8S5LTZ7</accession>
<dbReference type="Gene3D" id="3.40.50.300">
    <property type="entry name" value="P-loop containing nucleotide triphosphate hydrolases"/>
    <property type="match status" value="1"/>
</dbReference>
<dbReference type="Pfam" id="PF03237">
    <property type="entry name" value="Terminase_6N"/>
    <property type="match status" value="1"/>
</dbReference>
<name>A0A8S5LTZ7_9CAUD</name>
<protein>
    <submittedName>
        <fullName evidence="2">Large Terminase</fullName>
    </submittedName>
</protein>
<dbReference type="EMBL" id="BK014738">
    <property type="protein sequence ID" value="DAD73521.1"/>
    <property type="molecule type" value="Genomic_DNA"/>
</dbReference>
<reference evidence="2" key="1">
    <citation type="journal article" date="2021" name="Proc. Natl. Acad. Sci. U.S.A.">
        <title>A Catalog of Tens of Thousands of Viruses from Human Metagenomes Reveals Hidden Associations with Chronic Diseases.</title>
        <authorList>
            <person name="Tisza M.J."/>
            <person name="Buck C.B."/>
        </authorList>
    </citation>
    <scope>NUCLEOTIDE SEQUENCE</scope>
    <source>
        <strain evidence="2">CtM3g2</strain>
    </source>
</reference>
<feature type="region of interest" description="Disordered" evidence="1">
    <location>
        <begin position="1"/>
        <end position="25"/>
    </location>
</feature>
<proteinExistence type="predicted"/>
<organism evidence="2">
    <name type="scientific">Siphoviridae sp. ctM3g2</name>
    <dbReference type="NCBI Taxonomy" id="2826255"/>
    <lineage>
        <taxon>Viruses</taxon>
        <taxon>Duplodnaviria</taxon>
        <taxon>Heunggongvirae</taxon>
        <taxon>Uroviricota</taxon>
        <taxon>Caudoviricetes</taxon>
    </lineage>
</organism>
<sequence length="479" mass="52064">MATRSAKSSRVAKSMGSQEPSERIAPEYAASDGMDAVKLLRVGGTVLDPWQSDIMDDWLGRTPSGKWAAPTAGGSVPRQNGKSLLVQGRAEAGMLMFNETVIYTAHLQKTATETFEEMRNFFEHPKLRRYVAEIKTALGREQIVLKSGARIKFLARTRNGGRGQHGDLLIFDEAQELDETAQGSFLPAISASLNPQTVYVGTPPGPDAVGTVFRGLRQRALDGEAKRAAWFEFSVPEIGDVTDPKRWAATNPALGRRIQFSTIEGEAEQLDPDTFARERLGWWSPVAAENLDYAIDRRAWEACASNDEKPEGKTAYGVKFAADGSAVCLCGAVIPKEGPARVSLIEMQPSGRGLVWLVDWLSARYDRASCVVIDGRNGVDVLVERIKGVWRAKNAVIRPGVKDVLAAVGLFTNAVNEGVLTWYKPQEALNESAVTAVKRPIGGGYGFGGENSLPVEACALALWGAKTCKRDPTRKMRIG</sequence>